<feature type="domain" description="Glycoside hydrolase family 2 catalytic" evidence="3">
    <location>
        <begin position="124"/>
        <end position="241"/>
    </location>
</feature>
<gene>
    <name evidence="4" type="ORF">AAND1436_LOCUS3584</name>
</gene>
<dbReference type="EMBL" id="HBGQ01007162">
    <property type="protein sequence ID" value="CAD9367900.1"/>
    <property type="molecule type" value="Transcribed_RNA"/>
</dbReference>
<organism evidence="4">
    <name type="scientific">Alexandrium andersonii</name>
    <dbReference type="NCBI Taxonomy" id="327968"/>
    <lineage>
        <taxon>Eukaryota</taxon>
        <taxon>Sar</taxon>
        <taxon>Alveolata</taxon>
        <taxon>Dinophyceae</taxon>
        <taxon>Gonyaulacales</taxon>
        <taxon>Pyrocystaceae</taxon>
        <taxon>Alexandrium</taxon>
    </lineage>
</organism>
<feature type="compositionally biased region" description="Low complexity" evidence="1">
    <location>
        <begin position="399"/>
        <end position="410"/>
    </location>
</feature>
<dbReference type="GO" id="GO:0005975">
    <property type="term" value="P:carbohydrate metabolic process"/>
    <property type="evidence" value="ECO:0007669"/>
    <property type="project" value="InterPro"/>
</dbReference>
<feature type="compositionally biased region" description="Basic residues" evidence="1">
    <location>
        <begin position="411"/>
        <end position="421"/>
    </location>
</feature>
<dbReference type="InterPro" id="IPR006103">
    <property type="entry name" value="Glyco_hydro_2_cat"/>
</dbReference>
<keyword evidence="2" id="KW-0732">Signal</keyword>
<dbReference type="AlphaFoldDB" id="A0A7S2F226"/>
<dbReference type="Pfam" id="PF02836">
    <property type="entry name" value="Glyco_hydro_2_C"/>
    <property type="match status" value="1"/>
</dbReference>
<dbReference type="PANTHER" id="PTHR42732">
    <property type="entry name" value="BETA-GALACTOSIDASE"/>
    <property type="match status" value="1"/>
</dbReference>
<evidence type="ECO:0000256" key="1">
    <source>
        <dbReference type="SAM" id="MobiDB-lite"/>
    </source>
</evidence>
<protein>
    <recommendedName>
        <fullName evidence="3">Glycoside hydrolase family 2 catalytic domain-containing protein</fullName>
    </recommendedName>
</protein>
<proteinExistence type="predicted"/>
<feature type="signal peptide" evidence="2">
    <location>
        <begin position="1"/>
        <end position="31"/>
    </location>
</feature>
<dbReference type="Gene3D" id="3.20.20.80">
    <property type="entry name" value="Glycosidases"/>
    <property type="match status" value="1"/>
</dbReference>
<evidence type="ECO:0000256" key="2">
    <source>
        <dbReference type="SAM" id="SignalP"/>
    </source>
</evidence>
<dbReference type="InterPro" id="IPR051913">
    <property type="entry name" value="GH2_Domain-Containing"/>
</dbReference>
<dbReference type="InterPro" id="IPR017853">
    <property type="entry name" value="GH"/>
</dbReference>
<evidence type="ECO:0000259" key="3">
    <source>
        <dbReference type="Pfam" id="PF02836"/>
    </source>
</evidence>
<accession>A0A7S2F226</accession>
<feature type="chain" id="PRO_5031103726" description="Glycoside hydrolase family 2 catalytic domain-containing protein" evidence="2">
    <location>
        <begin position="32"/>
        <end position="421"/>
    </location>
</feature>
<name>A0A7S2F226_9DINO</name>
<evidence type="ECO:0000313" key="4">
    <source>
        <dbReference type="EMBL" id="CAD9367900.1"/>
    </source>
</evidence>
<dbReference type="SUPFAM" id="SSF51445">
    <property type="entry name" value="(Trans)glycosidases"/>
    <property type="match status" value="1"/>
</dbReference>
<reference evidence="4" key="1">
    <citation type="submission" date="2021-01" db="EMBL/GenBank/DDBJ databases">
        <authorList>
            <person name="Corre E."/>
            <person name="Pelletier E."/>
            <person name="Niang G."/>
            <person name="Scheremetjew M."/>
            <person name="Finn R."/>
            <person name="Kale V."/>
            <person name="Holt S."/>
            <person name="Cochrane G."/>
            <person name="Meng A."/>
            <person name="Brown T."/>
            <person name="Cohen L."/>
        </authorList>
    </citation>
    <scope>NUCLEOTIDE SEQUENCE</scope>
    <source>
        <strain evidence="4">CCMP2222</strain>
    </source>
</reference>
<feature type="region of interest" description="Disordered" evidence="1">
    <location>
        <begin position="392"/>
        <end position="421"/>
    </location>
</feature>
<sequence>MCERGGALKGRALGMGPALLVLLLAPLPCTALPGRVVGRQLILDGRGAFHMKGVNWNPVAVGRTHPPAFARFAAGDAALMKQAGINVVRTYAPLSDLSVLDALWAQGIQVINTVLARGDTPLGEVERLVRAVGHHPAIMMWSIGNEWNYNGLYVHMSRHDCMQKIRQVIQTVKRVDSSHPIATVYGELPTPHELSQLSEVDVWGVNYYNELTFSDLFDRWAAISGKPMFLGEYGADAYDGVKRRVDEAAQAHATSVLTQEIMDHSTLGGGVCIGGVIFELTDEWWKDGRGSPHQHDIGGIAPGGGPHPDRIFNEEWWGILDVDRRPRMAFHAYAAVAMPRLQDTGVADSAGSGAKKATRLSCSRGGCTELPPPCHGVADCAAKAARAAEAVSPGAAEHAPQGDGAGAAAKGPRRRLRAQFV</sequence>
<dbReference type="GO" id="GO:0004553">
    <property type="term" value="F:hydrolase activity, hydrolyzing O-glycosyl compounds"/>
    <property type="evidence" value="ECO:0007669"/>
    <property type="project" value="InterPro"/>
</dbReference>
<dbReference type="PANTHER" id="PTHR42732:SF1">
    <property type="entry name" value="BETA-MANNOSIDASE"/>
    <property type="match status" value="1"/>
</dbReference>